<evidence type="ECO:0000259" key="2">
    <source>
        <dbReference type="Pfam" id="PF00646"/>
    </source>
</evidence>
<name>A0A4Z1IQ02_9HELO</name>
<feature type="compositionally biased region" description="Basic and acidic residues" evidence="1">
    <location>
        <begin position="13"/>
        <end position="31"/>
    </location>
</feature>
<organism evidence="3 4">
    <name type="scientific">Botrytis elliptica</name>
    <dbReference type="NCBI Taxonomy" id="278938"/>
    <lineage>
        <taxon>Eukaryota</taxon>
        <taxon>Fungi</taxon>
        <taxon>Dikarya</taxon>
        <taxon>Ascomycota</taxon>
        <taxon>Pezizomycotina</taxon>
        <taxon>Leotiomycetes</taxon>
        <taxon>Helotiales</taxon>
        <taxon>Sclerotiniaceae</taxon>
        <taxon>Botrytis</taxon>
    </lineage>
</organism>
<dbReference type="EMBL" id="PQXM01001103">
    <property type="protein sequence ID" value="TGO62724.1"/>
    <property type="molecule type" value="Genomic_DNA"/>
</dbReference>
<dbReference type="AlphaFoldDB" id="A0A4Z1IQ02"/>
<feature type="domain" description="F-box" evidence="2">
    <location>
        <begin position="44"/>
        <end position="79"/>
    </location>
</feature>
<sequence length="268" mass="31059">MDLNMKGNMGKKGVNDEGEIGKTAENKKKEISRHVSREASLHLIDLPLDIINLIADNLPPSSIVILGLTCHVLYALFSKQIAETSLKAPIWNLHTESEQSVSSHQMNIELQLHHVLRDWSGLAGYKYFNTADLYRLQHPSPLAKKLNWMDDDIFSVIRAAMSVMTTVKDTKRLKEEFEFGALTKRQRKIRNSLKLAGGLFFKCPRPGGRKDYLWHHLLEDERLEITDLMQLWAPRVDSLKFELNLHRRLRWSQYMMTSYAEWKELVGF</sequence>
<gene>
    <name evidence="3" type="ORF">BELL_1105g00030</name>
</gene>
<protein>
    <recommendedName>
        <fullName evidence="2">F-box domain-containing protein</fullName>
    </recommendedName>
</protein>
<accession>A0A4Z1IQ02</accession>
<evidence type="ECO:0000313" key="4">
    <source>
        <dbReference type="Proteomes" id="UP000297229"/>
    </source>
</evidence>
<evidence type="ECO:0000313" key="3">
    <source>
        <dbReference type="EMBL" id="TGO62724.1"/>
    </source>
</evidence>
<dbReference type="InterPro" id="IPR001810">
    <property type="entry name" value="F-box_dom"/>
</dbReference>
<dbReference type="SUPFAM" id="SSF81383">
    <property type="entry name" value="F-box domain"/>
    <property type="match status" value="1"/>
</dbReference>
<keyword evidence="4" id="KW-1185">Reference proteome</keyword>
<reference evidence="3 4" key="1">
    <citation type="submission" date="2017-12" db="EMBL/GenBank/DDBJ databases">
        <title>Comparative genomics of Botrytis spp.</title>
        <authorList>
            <person name="Valero-Jimenez C.A."/>
            <person name="Tapia P."/>
            <person name="Veloso J."/>
            <person name="Silva-Moreno E."/>
            <person name="Staats M."/>
            <person name="Valdes J.H."/>
            <person name="Van Kan J.A.L."/>
        </authorList>
    </citation>
    <scope>NUCLEOTIDE SEQUENCE [LARGE SCALE GENOMIC DNA]</scope>
    <source>
        <strain evidence="3 4">Be9601</strain>
    </source>
</reference>
<feature type="region of interest" description="Disordered" evidence="1">
    <location>
        <begin position="1"/>
        <end position="31"/>
    </location>
</feature>
<dbReference type="InterPro" id="IPR036047">
    <property type="entry name" value="F-box-like_dom_sf"/>
</dbReference>
<dbReference type="Proteomes" id="UP000297229">
    <property type="component" value="Unassembled WGS sequence"/>
</dbReference>
<proteinExistence type="predicted"/>
<comment type="caution">
    <text evidence="3">The sequence shown here is derived from an EMBL/GenBank/DDBJ whole genome shotgun (WGS) entry which is preliminary data.</text>
</comment>
<evidence type="ECO:0000256" key="1">
    <source>
        <dbReference type="SAM" id="MobiDB-lite"/>
    </source>
</evidence>
<dbReference type="Pfam" id="PF00646">
    <property type="entry name" value="F-box"/>
    <property type="match status" value="1"/>
</dbReference>